<proteinExistence type="predicted"/>
<dbReference type="PANTHER" id="PTHR11117:SF24">
    <property type="entry name" value="PROTEIN FDRA"/>
    <property type="match status" value="1"/>
</dbReference>
<keyword evidence="4" id="KW-1185">Reference proteome</keyword>
<dbReference type="NCBIfam" id="NF004760">
    <property type="entry name" value="PRK06091.1"/>
    <property type="match status" value="1"/>
</dbReference>
<accession>A0ABX5IIP9</accession>
<feature type="non-terminal residue" evidence="3">
    <location>
        <position position="380"/>
    </location>
</feature>
<sequence length="380" mass="40747">MLYTIIKENTYQDSIVLMLLSNKLSAIEGVNQVSIMMGTPANKDIFKSSGLGTAELENAKPNDILIVIDTDDEAKIDEVDQEIEAELKGKAESDSQTDKQDEASNWKRALELAENPNLALISIPGQYAAMEAENALNHNLNVFMFSDNVAKEDEVRLKEMAHDKGLLVMGPDCGTGIIHGLPLAFTNTVNAGDIGVVGASGTGIQEVTTIIDREGKGVTNAIGTGGRDLSTEVGAITMLDSIKALNQDPKVKVITVISKPPAKAVEEKVLNVLRNIDKPVVALFLGAKPTYTEHNIYHAYTLEEAARVSVQLSNGDTPNFKPKVLDNISVNLTAKQDGIKGYYSGGTLASEAAMLVKDTLGDDSDSEIPEGFSYKGGNHE</sequence>
<feature type="region of interest" description="Disordered" evidence="1">
    <location>
        <begin position="361"/>
        <end position="380"/>
    </location>
</feature>
<comment type="caution">
    <text evidence="3">The sequence shown here is derived from an EMBL/GenBank/DDBJ whole genome shotgun (WGS) entry which is preliminary data.</text>
</comment>
<evidence type="ECO:0000313" key="3">
    <source>
        <dbReference type="EMBL" id="PTI62480.1"/>
    </source>
</evidence>
<organism evidence="3 4">
    <name type="scientific">Staphylococcus succinus</name>
    <dbReference type="NCBI Taxonomy" id="61015"/>
    <lineage>
        <taxon>Bacteria</taxon>
        <taxon>Bacillati</taxon>
        <taxon>Bacillota</taxon>
        <taxon>Bacilli</taxon>
        <taxon>Bacillales</taxon>
        <taxon>Staphylococcaceae</taxon>
        <taxon>Staphylococcus</taxon>
    </lineage>
</organism>
<dbReference type="RefSeq" id="WP_142401340.1">
    <property type="nucleotide sequence ID" value="NZ_PZFR01000239.1"/>
</dbReference>
<dbReference type="PANTHER" id="PTHR11117">
    <property type="entry name" value="SUCCINYL-COA LIGASE SUBUNIT ALPHA"/>
    <property type="match status" value="1"/>
</dbReference>
<dbReference type="Gene3D" id="3.40.50.720">
    <property type="entry name" value="NAD(P)-binding Rossmann-like Domain"/>
    <property type="match status" value="1"/>
</dbReference>
<dbReference type="Pfam" id="PF02629">
    <property type="entry name" value="CoA_binding"/>
    <property type="match status" value="1"/>
</dbReference>
<dbReference type="Proteomes" id="UP000240859">
    <property type="component" value="Unassembled WGS sequence"/>
</dbReference>
<dbReference type="EMBL" id="PZFR01000239">
    <property type="protein sequence ID" value="PTI62480.1"/>
    <property type="molecule type" value="Genomic_DNA"/>
</dbReference>
<dbReference type="InterPro" id="IPR003781">
    <property type="entry name" value="CoA-bd"/>
</dbReference>
<evidence type="ECO:0000313" key="4">
    <source>
        <dbReference type="Proteomes" id="UP000240859"/>
    </source>
</evidence>
<protein>
    <submittedName>
        <fullName evidence="3">Acyl-CoA synthetase FdrA</fullName>
    </submittedName>
</protein>
<reference evidence="3 4" key="1">
    <citation type="journal article" date="2016" name="Front. Microbiol.">
        <title>Comprehensive Phylogenetic Analysis of Bovine Non-aureus Staphylococci Species Based on Whole-Genome Sequencing.</title>
        <authorList>
            <person name="Naushad S."/>
            <person name="Barkema H.W."/>
            <person name="Luby C."/>
            <person name="Condas L.A."/>
            <person name="Nobrega D.B."/>
            <person name="Carson D.A."/>
            <person name="De Buck J."/>
        </authorList>
    </citation>
    <scope>NUCLEOTIDE SEQUENCE [LARGE SCALE GENOMIC DNA]</scope>
    <source>
        <strain evidence="3 4">SNUC 1084</strain>
    </source>
</reference>
<feature type="domain" description="CoA-binding" evidence="2">
    <location>
        <begin position="192"/>
        <end position="284"/>
    </location>
</feature>
<dbReference type="InterPro" id="IPR016102">
    <property type="entry name" value="Succinyl-CoA_synth-like"/>
</dbReference>
<gene>
    <name evidence="3" type="ORF">BU057_14025</name>
</gene>
<dbReference type="SUPFAM" id="SSF52210">
    <property type="entry name" value="Succinyl-CoA synthetase domains"/>
    <property type="match status" value="1"/>
</dbReference>
<evidence type="ECO:0000256" key="1">
    <source>
        <dbReference type="SAM" id="MobiDB-lite"/>
    </source>
</evidence>
<evidence type="ECO:0000259" key="2">
    <source>
        <dbReference type="Pfam" id="PF02629"/>
    </source>
</evidence>
<name>A0ABX5IIP9_9STAP</name>